<feature type="domain" description="Acetyl xylan esterase" evidence="1">
    <location>
        <begin position="25"/>
        <end position="173"/>
    </location>
</feature>
<evidence type="ECO:0000313" key="2">
    <source>
        <dbReference type="EMBL" id="TCJ01125.1"/>
    </source>
</evidence>
<keyword evidence="3" id="KW-1185">Reference proteome</keyword>
<evidence type="ECO:0000313" key="3">
    <source>
        <dbReference type="Proteomes" id="UP000293846"/>
    </source>
</evidence>
<sequence length="295" mass="33139">MFEYERSLPLGFKEFSIIRKDGYTVRDVSYLSPLGGEVPAYLVVPNKEGQSFPAVVFLHPGQGNRATFLSEAEDLASKGIISLLIDAPSMRKAPPQDLSQEQELTLIVEGVVDIQGYIQTVVDLRRGIDLLSSFENVDSERIVYVGHSLGATWGGVLAGVDERIKAYVLMAGFSSVSKWHKTSEHPLAVLIRNMLSGEQFNKFITELEPLDAVHYIKKAAPASLFFQFSRNDEFISKDQAKTYYTVASAPKEVAWYETDHLFTACDTAYRERMQWIMGQLGLDSYNPIQPIRKKE</sequence>
<dbReference type="STRING" id="1742358.GCA_001439605_04492"/>
<dbReference type="Gene3D" id="3.40.50.1820">
    <property type="entry name" value="alpha/beta hydrolase"/>
    <property type="match status" value="1"/>
</dbReference>
<dbReference type="InterPro" id="IPR050261">
    <property type="entry name" value="FrsA_esterase"/>
</dbReference>
<dbReference type="PANTHER" id="PTHR22946">
    <property type="entry name" value="DIENELACTONE HYDROLASE DOMAIN-CONTAINING PROTEIN-RELATED"/>
    <property type="match status" value="1"/>
</dbReference>
<dbReference type="InterPro" id="IPR029058">
    <property type="entry name" value="AB_hydrolase_fold"/>
</dbReference>
<reference evidence="2 3" key="1">
    <citation type="submission" date="2019-03" db="EMBL/GenBank/DDBJ databases">
        <authorList>
            <person name="Jensen L."/>
            <person name="Storgaard J."/>
            <person name="Sulaj E."/>
            <person name="Schramm A."/>
            <person name="Marshall I.P.G."/>
        </authorList>
    </citation>
    <scope>NUCLEOTIDE SEQUENCE [LARGE SCALE GENOMIC DNA]</scope>
    <source>
        <strain evidence="2 3">2017H2G3</strain>
    </source>
</reference>
<evidence type="ECO:0000259" key="1">
    <source>
        <dbReference type="Pfam" id="PF05448"/>
    </source>
</evidence>
<dbReference type="EMBL" id="SJTH01000080">
    <property type="protein sequence ID" value="TCJ01125.1"/>
    <property type="molecule type" value="Genomic_DNA"/>
</dbReference>
<dbReference type="Pfam" id="PF05448">
    <property type="entry name" value="AXE1"/>
    <property type="match status" value="1"/>
</dbReference>
<dbReference type="InterPro" id="IPR008391">
    <property type="entry name" value="AXE1_dom"/>
</dbReference>
<dbReference type="AlphaFoldDB" id="A0A4R1ANA8"/>
<protein>
    <recommendedName>
        <fullName evidence="1">Acetyl xylan esterase domain-containing protein</fullName>
    </recommendedName>
</protein>
<dbReference type="SUPFAM" id="SSF53474">
    <property type="entry name" value="alpha/beta-Hydrolases"/>
    <property type="match status" value="1"/>
</dbReference>
<organism evidence="2 3">
    <name type="scientific">Cytobacillus praedii</name>
    <dbReference type="NCBI Taxonomy" id="1742358"/>
    <lineage>
        <taxon>Bacteria</taxon>
        <taxon>Bacillati</taxon>
        <taxon>Bacillota</taxon>
        <taxon>Bacilli</taxon>
        <taxon>Bacillales</taxon>
        <taxon>Bacillaceae</taxon>
        <taxon>Cytobacillus</taxon>
    </lineage>
</organism>
<gene>
    <name evidence="2" type="ORF">E0Y62_25550</name>
</gene>
<accession>A0A4R1ANA8</accession>
<comment type="caution">
    <text evidence="2">The sequence shown here is derived from an EMBL/GenBank/DDBJ whole genome shotgun (WGS) entry which is preliminary data.</text>
</comment>
<dbReference type="RefSeq" id="WP_131239279.1">
    <property type="nucleotide sequence ID" value="NZ_SJTH01000080.1"/>
</dbReference>
<name>A0A4R1ANA8_9BACI</name>
<proteinExistence type="predicted"/>
<dbReference type="OrthoDB" id="3668964at2"/>
<dbReference type="Proteomes" id="UP000293846">
    <property type="component" value="Unassembled WGS sequence"/>
</dbReference>